<keyword evidence="2" id="KW-1185">Reference proteome</keyword>
<accession>A0A397VDA6</accession>
<dbReference type="OrthoDB" id="2411189at2759"/>
<gene>
    <name evidence="1" type="ORF">C2G38_1240865</name>
</gene>
<sequence length="87" mass="10359">MNGWTSETYEPLHKDYIKKPYRSSNKRDINMQIIGTIKQRIILASLSNTSYDRLQNSNEQFSTLIYSFTFNDYINIQNLMINSNLHY</sequence>
<reference evidence="1 2" key="1">
    <citation type="submission" date="2018-06" db="EMBL/GenBank/DDBJ databases">
        <title>Comparative genomics reveals the genomic features of Rhizophagus irregularis, R. cerebriforme, R. diaphanum and Gigaspora rosea, and their symbiotic lifestyle signature.</title>
        <authorList>
            <person name="Morin E."/>
            <person name="San Clemente H."/>
            <person name="Chen E.C.H."/>
            <person name="De La Providencia I."/>
            <person name="Hainaut M."/>
            <person name="Kuo A."/>
            <person name="Kohler A."/>
            <person name="Murat C."/>
            <person name="Tang N."/>
            <person name="Roy S."/>
            <person name="Loubradou J."/>
            <person name="Henrissat B."/>
            <person name="Grigoriev I.V."/>
            <person name="Corradi N."/>
            <person name="Roux C."/>
            <person name="Martin F.M."/>
        </authorList>
    </citation>
    <scope>NUCLEOTIDE SEQUENCE [LARGE SCALE GENOMIC DNA]</scope>
    <source>
        <strain evidence="1 2">DAOM 194757</strain>
    </source>
</reference>
<dbReference type="AlphaFoldDB" id="A0A397VDA6"/>
<protein>
    <submittedName>
        <fullName evidence="1">Uncharacterized protein</fullName>
    </submittedName>
</protein>
<evidence type="ECO:0000313" key="1">
    <source>
        <dbReference type="EMBL" id="RIB19821.1"/>
    </source>
</evidence>
<organism evidence="1 2">
    <name type="scientific">Gigaspora rosea</name>
    <dbReference type="NCBI Taxonomy" id="44941"/>
    <lineage>
        <taxon>Eukaryota</taxon>
        <taxon>Fungi</taxon>
        <taxon>Fungi incertae sedis</taxon>
        <taxon>Mucoromycota</taxon>
        <taxon>Glomeromycotina</taxon>
        <taxon>Glomeromycetes</taxon>
        <taxon>Diversisporales</taxon>
        <taxon>Gigasporaceae</taxon>
        <taxon>Gigaspora</taxon>
    </lineage>
</organism>
<name>A0A397VDA6_9GLOM</name>
<dbReference type="Proteomes" id="UP000266673">
    <property type="component" value="Unassembled WGS sequence"/>
</dbReference>
<dbReference type="EMBL" id="QKWP01000452">
    <property type="protein sequence ID" value="RIB19821.1"/>
    <property type="molecule type" value="Genomic_DNA"/>
</dbReference>
<evidence type="ECO:0000313" key="2">
    <source>
        <dbReference type="Proteomes" id="UP000266673"/>
    </source>
</evidence>
<proteinExistence type="predicted"/>
<comment type="caution">
    <text evidence="1">The sequence shown here is derived from an EMBL/GenBank/DDBJ whole genome shotgun (WGS) entry which is preliminary data.</text>
</comment>